<evidence type="ECO:0000313" key="3">
    <source>
        <dbReference type="Proteomes" id="UP001165042"/>
    </source>
</evidence>
<reference evidence="2" key="1">
    <citation type="submission" date="2023-02" db="EMBL/GenBank/DDBJ databases">
        <title>Actinokineospora globicatena NBRC 15670.</title>
        <authorList>
            <person name="Ichikawa N."/>
            <person name="Sato H."/>
            <person name="Tonouchi N."/>
        </authorList>
    </citation>
    <scope>NUCLEOTIDE SEQUENCE</scope>
    <source>
        <strain evidence="2">NBRC 15670</strain>
    </source>
</reference>
<keyword evidence="1" id="KW-0812">Transmembrane</keyword>
<keyword evidence="3" id="KW-1185">Reference proteome</keyword>
<comment type="caution">
    <text evidence="2">The sequence shown here is derived from an EMBL/GenBank/DDBJ whole genome shotgun (WGS) entry which is preliminary data.</text>
</comment>
<feature type="transmembrane region" description="Helical" evidence="1">
    <location>
        <begin position="51"/>
        <end position="70"/>
    </location>
</feature>
<dbReference type="Proteomes" id="UP001165042">
    <property type="component" value="Unassembled WGS sequence"/>
</dbReference>
<keyword evidence="1" id="KW-1133">Transmembrane helix</keyword>
<gene>
    <name evidence="2" type="ORF">Aglo03_36790</name>
</gene>
<evidence type="ECO:0008006" key="4">
    <source>
        <dbReference type="Google" id="ProtNLM"/>
    </source>
</evidence>
<evidence type="ECO:0000256" key="1">
    <source>
        <dbReference type="SAM" id="Phobius"/>
    </source>
</evidence>
<feature type="transmembrane region" description="Helical" evidence="1">
    <location>
        <begin position="26"/>
        <end position="45"/>
    </location>
</feature>
<dbReference type="EMBL" id="BSSD01000005">
    <property type="protein sequence ID" value="GLW92863.1"/>
    <property type="molecule type" value="Genomic_DNA"/>
</dbReference>
<dbReference type="AlphaFoldDB" id="A0A9W6QQJ0"/>
<proteinExistence type="predicted"/>
<accession>A0A9W6QQJ0</accession>
<protein>
    <recommendedName>
        <fullName evidence="4">PH domain-containing protein</fullName>
    </recommendedName>
</protein>
<sequence length="150" mass="16930">MITEGPCREVARGYPRLVFTTYRARWEIILGIALVAAAAGALGHLVVRQEVGSGLVVLPVTMALLAVFTLRSRRLLVSDEHCVLEGNGVRVTFRWVDLVERKRGTLYFTTGLVEHNDDWMSRSAAKRVKWRVPAYQFLRDQSVLPTGLHR</sequence>
<name>A0A9W6QQJ0_9PSEU</name>
<evidence type="ECO:0000313" key="2">
    <source>
        <dbReference type="EMBL" id="GLW92863.1"/>
    </source>
</evidence>
<keyword evidence="1" id="KW-0472">Membrane</keyword>
<organism evidence="2 3">
    <name type="scientific">Actinokineospora globicatena</name>
    <dbReference type="NCBI Taxonomy" id="103729"/>
    <lineage>
        <taxon>Bacteria</taxon>
        <taxon>Bacillati</taxon>
        <taxon>Actinomycetota</taxon>
        <taxon>Actinomycetes</taxon>
        <taxon>Pseudonocardiales</taxon>
        <taxon>Pseudonocardiaceae</taxon>
        <taxon>Actinokineospora</taxon>
    </lineage>
</organism>